<name>A0A6A5FT96_CAERE</name>
<proteinExistence type="predicted"/>
<comment type="caution">
    <text evidence="1">The sequence shown here is derived from an EMBL/GenBank/DDBJ whole genome shotgun (WGS) entry which is preliminary data.</text>
</comment>
<dbReference type="AlphaFoldDB" id="A0A6A5FT96"/>
<protein>
    <submittedName>
        <fullName evidence="1">Uncharacterized protein</fullName>
    </submittedName>
</protein>
<reference evidence="1 2" key="1">
    <citation type="submission" date="2019-12" db="EMBL/GenBank/DDBJ databases">
        <title>Chromosome-level assembly of the Caenorhabditis remanei genome.</title>
        <authorList>
            <person name="Teterina A.A."/>
            <person name="Willis J.H."/>
            <person name="Phillips P.C."/>
        </authorList>
    </citation>
    <scope>NUCLEOTIDE SEQUENCE [LARGE SCALE GENOMIC DNA]</scope>
    <source>
        <strain evidence="1 2">PX506</strain>
        <tissue evidence="1">Whole organism</tissue>
    </source>
</reference>
<organism evidence="1 2">
    <name type="scientific">Caenorhabditis remanei</name>
    <name type="common">Caenorhabditis vulgaris</name>
    <dbReference type="NCBI Taxonomy" id="31234"/>
    <lineage>
        <taxon>Eukaryota</taxon>
        <taxon>Metazoa</taxon>
        <taxon>Ecdysozoa</taxon>
        <taxon>Nematoda</taxon>
        <taxon>Chromadorea</taxon>
        <taxon>Rhabditida</taxon>
        <taxon>Rhabditina</taxon>
        <taxon>Rhabditomorpha</taxon>
        <taxon>Rhabditoidea</taxon>
        <taxon>Rhabditidae</taxon>
        <taxon>Peloderinae</taxon>
        <taxon>Caenorhabditis</taxon>
    </lineage>
</organism>
<accession>A0A6A5FT96</accession>
<sequence>MTSWDGLFSVSPWEKEDGFLNLRARFNLENLEKPMNLDIPEDFSFECKVFLQELRQVILELRNFPPNQSNIVTVMSVPASTVRPVLTENTYICLLKEYPHIQFDVHERISMLCVKRNLITNFILIQDIQSI</sequence>
<dbReference type="Proteomes" id="UP000483820">
    <property type="component" value="Chromosome X"/>
</dbReference>
<evidence type="ECO:0000313" key="2">
    <source>
        <dbReference type="Proteomes" id="UP000483820"/>
    </source>
</evidence>
<dbReference type="KEGG" id="crq:GCK72_022163"/>
<dbReference type="RefSeq" id="XP_053578251.1">
    <property type="nucleotide sequence ID" value="XM_053734685.1"/>
</dbReference>
<gene>
    <name evidence="1" type="ORF">GCK72_022163</name>
</gene>
<dbReference type="CTD" id="78777394"/>
<dbReference type="EMBL" id="WUAV01000006">
    <property type="protein sequence ID" value="KAF1745716.1"/>
    <property type="molecule type" value="Genomic_DNA"/>
</dbReference>
<evidence type="ECO:0000313" key="1">
    <source>
        <dbReference type="EMBL" id="KAF1745716.1"/>
    </source>
</evidence>
<dbReference type="GeneID" id="78777394"/>